<evidence type="ECO:0000256" key="2">
    <source>
        <dbReference type="SAM" id="Phobius"/>
    </source>
</evidence>
<proteinExistence type="predicted"/>
<organism evidence="3">
    <name type="scientific">Cucumis melo</name>
    <name type="common">Muskmelon</name>
    <dbReference type="NCBI Taxonomy" id="3656"/>
    <lineage>
        <taxon>Eukaryota</taxon>
        <taxon>Viridiplantae</taxon>
        <taxon>Streptophyta</taxon>
        <taxon>Embryophyta</taxon>
        <taxon>Tracheophyta</taxon>
        <taxon>Spermatophyta</taxon>
        <taxon>Magnoliopsida</taxon>
        <taxon>eudicotyledons</taxon>
        <taxon>Gunneridae</taxon>
        <taxon>Pentapetalae</taxon>
        <taxon>rosids</taxon>
        <taxon>fabids</taxon>
        <taxon>Cucurbitales</taxon>
        <taxon>Cucurbitaceae</taxon>
        <taxon>Benincaseae</taxon>
        <taxon>Cucumis</taxon>
    </lineage>
</organism>
<evidence type="ECO:0000256" key="1">
    <source>
        <dbReference type="SAM" id="MobiDB-lite"/>
    </source>
</evidence>
<dbReference type="EnsemblPlants" id="MELO3C029947.2.1">
    <property type="protein sequence ID" value="MELO3C029947.2.1"/>
    <property type="gene ID" value="MELO3C029947.2"/>
</dbReference>
<accession>A0A9I9E7Z6</accession>
<reference evidence="3" key="1">
    <citation type="submission" date="2023-03" db="UniProtKB">
        <authorList>
            <consortium name="EnsemblPlants"/>
        </authorList>
    </citation>
    <scope>IDENTIFICATION</scope>
</reference>
<keyword evidence="2" id="KW-0812">Transmembrane</keyword>
<name>A0A9I9E7Z6_CUCME</name>
<keyword evidence="2" id="KW-1133">Transmembrane helix</keyword>
<dbReference type="AlphaFoldDB" id="A0A9I9E7Z6"/>
<sequence length="64" mass="7210">MAYSLIRTYIFLFVSSLVLFLALNLPSCMVTSRNGSRHPGQSPKNPKYPWPGEFSRKGPPPPPY</sequence>
<evidence type="ECO:0008006" key="4">
    <source>
        <dbReference type="Google" id="ProtNLM"/>
    </source>
</evidence>
<feature type="transmembrane region" description="Helical" evidence="2">
    <location>
        <begin position="6"/>
        <end position="25"/>
    </location>
</feature>
<feature type="region of interest" description="Disordered" evidence="1">
    <location>
        <begin position="32"/>
        <end position="64"/>
    </location>
</feature>
<evidence type="ECO:0000313" key="3">
    <source>
        <dbReference type="EnsemblPlants" id="MELO3C029947.2.1"/>
    </source>
</evidence>
<protein>
    <recommendedName>
        <fullName evidence="4">Transmembrane protein</fullName>
    </recommendedName>
</protein>
<dbReference type="Gramene" id="MELO3C029947.2.1">
    <property type="protein sequence ID" value="MELO3C029947.2.1"/>
    <property type="gene ID" value="MELO3C029947.2"/>
</dbReference>
<keyword evidence="2" id="KW-0472">Membrane</keyword>